<dbReference type="SMART" id="SM00320">
    <property type="entry name" value="WD40"/>
    <property type="match status" value="4"/>
</dbReference>
<feature type="compositionally biased region" description="Polar residues" evidence="1">
    <location>
        <begin position="961"/>
        <end position="977"/>
    </location>
</feature>
<feature type="compositionally biased region" description="Polar residues" evidence="1">
    <location>
        <begin position="24"/>
        <end position="33"/>
    </location>
</feature>
<dbReference type="Gene3D" id="2.130.10.10">
    <property type="entry name" value="YVTN repeat-like/Quinoprotein amine dehydrogenase"/>
    <property type="match status" value="1"/>
</dbReference>
<sequence>MDEHKSSVFKPVCVASTDAGKLHSVSSQPSSGQEHPGALGLEADKSAANPFEGNYFKSAEWSPDGTTILTDSADHRIRSYILPPDLLEERPDPHQLSPYSVLPSAEPTYASAFYPFFSLQEPSSTLFLSSVRDHPIRLASALYPTSLATYSLVNPTTEAFITPHSMIYPSALGGAHFLTGSDSLICLFDVSRPGNDGPIAWMPTIPSKRKQVVGGGVGMKGIISALALSPDGDGILAAGTFSRNVGLYDSNGSGQSLGTFNIAKTEANRCIGGHGITQLLWSPCGRYLYIAERKSDGVLVYDIRFTGQLLGWLQGRKAFTNQRMKIDLVSTRHGNSHEIWAGGTDGFMRMWQDPTYTAGAQEPKWEWKVHHDSVNSTMLHPSGNVIATTSGQKQFNNFQEGAESAARTVENSLRIWSLPLVDEVAEDVFNHNNTNGNQDIDNNNNSNSNTLEVLGLNAFGGAVAENNQLFREGPAAASQLDTSTGTAPASDLPTPVPGQISLEANSSPSFVQNPRSSPSYLFSSEVTPGVWGIPGFSNGGTGAQSSLDFPNFDNGASGYMDSLSTAAQAPPVNYDQGKALYPADIFGDFASVPASSAGPSHDSVTITQGVTDSQGAAFPQGQGLSVISHGPAPVVQGLNGNAQSAGHYHQDPDFIHGPAVAAHDAAQSQGLSSTAQRPAFIRGLAGISQGTAHSRVPARAVEGSAFTAQGPIAPAPVVRTPAFMPPALNAPAQTAILPTPTISAIPAAQGFQPMQFAVPVDDEDEVLPEFQEEMATLMHPEINMCDMQTHFSSLGEARAFINHKTVPGPDPTIPHTDEQKRAIVKAMYNHMMSTRRALDNRGMVKPFEYGKYSSTRAEIACWEILEATIARHLFGPLLHEKRKQTGNMNTFARRMAAIMESLEFRKTICKHLLDQPYICQFVDDPKGSQKRVMSNKMLNARKGEVMRAGKQALGAGRATRRQSQPDTQPQQPANQPEDQVKREEDCVQSAIASATTAEGYRPLAPKPQRQERMRAQTMEAPHWGEYPTTLSGVGPSRMAAPSTTRRVVDDRSERRYPQPTMHHRFAPQAPTQAPAQPIHPSIAGQEFSHHHPQIGQATRRLTAPTSHSSMGGYPMNPQPLTRSRSDNIGSLTGIVPRNSIGLNVINSGYPAGFQQGDHQNILPNGVLGTRKRRSPDTGFHESSPEKRIR</sequence>
<organism evidence="2 3">
    <name type="scientific">Aspergillus rambellii</name>
    <dbReference type="NCBI Taxonomy" id="308745"/>
    <lineage>
        <taxon>Eukaryota</taxon>
        <taxon>Fungi</taxon>
        <taxon>Dikarya</taxon>
        <taxon>Ascomycota</taxon>
        <taxon>Pezizomycotina</taxon>
        <taxon>Eurotiomycetes</taxon>
        <taxon>Eurotiomycetidae</taxon>
        <taxon>Eurotiales</taxon>
        <taxon>Aspergillaceae</taxon>
        <taxon>Aspergillus</taxon>
        <taxon>Aspergillus subgen. Nidulantes</taxon>
    </lineage>
</organism>
<feature type="region of interest" description="Disordered" evidence="1">
    <location>
        <begin position="20"/>
        <end position="39"/>
    </location>
</feature>
<dbReference type="OrthoDB" id="239865at2759"/>
<dbReference type="Proteomes" id="UP000034291">
    <property type="component" value="Unassembled WGS sequence"/>
</dbReference>
<evidence type="ECO:0000256" key="1">
    <source>
        <dbReference type="SAM" id="MobiDB-lite"/>
    </source>
</evidence>
<evidence type="ECO:0000313" key="2">
    <source>
        <dbReference type="EMBL" id="KKK12397.1"/>
    </source>
</evidence>
<dbReference type="InterPro" id="IPR051150">
    <property type="entry name" value="SWT21/TCAB1_mRNA_Telomere"/>
</dbReference>
<protein>
    <submittedName>
        <fullName evidence="2">Uncharacterized protein</fullName>
    </submittedName>
</protein>
<dbReference type="InterPro" id="IPR015943">
    <property type="entry name" value="WD40/YVTN_repeat-like_dom_sf"/>
</dbReference>
<feature type="region of interest" description="Disordered" evidence="1">
    <location>
        <begin position="950"/>
        <end position="1050"/>
    </location>
</feature>
<dbReference type="InterPro" id="IPR001680">
    <property type="entry name" value="WD40_rpt"/>
</dbReference>
<keyword evidence="3" id="KW-1185">Reference proteome</keyword>
<feature type="region of interest" description="Disordered" evidence="1">
    <location>
        <begin position="1155"/>
        <end position="1189"/>
    </location>
</feature>
<dbReference type="AlphaFoldDB" id="A0A0F8WM69"/>
<comment type="caution">
    <text evidence="2">The sequence shown here is derived from an EMBL/GenBank/DDBJ whole genome shotgun (WGS) entry which is preliminary data.</text>
</comment>
<feature type="compositionally biased region" description="Polar residues" evidence="1">
    <location>
        <begin position="502"/>
        <end position="517"/>
    </location>
</feature>
<dbReference type="InterPro" id="IPR036322">
    <property type="entry name" value="WD40_repeat_dom_sf"/>
</dbReference>
<evidence type="ECO:0000313" key="3">
    <source>
        <dbReference type="Proteomes" id="UP000034291"/>
    </source>
</evidence>
<proteinExistence type="predicted"/>
<dbReference type="PANTHER" id="PTHR13211:SF0">
    <property type="entry name" value="TELOMERASE CAJAL BODY PROTEIN 1"/>
    <property type="match status" value="1"/>
</dbReference>
<reference evidence="2 3" key="1">
    <citation type="submission" date="2015-02" db="EMBL/GenBank/DDBJ databases">
        <title>Draft Genome Sequences of Two Closely-Related Aflatoxigenic Aspergillus Species Obtained from the Cote d'Ivoire.</title>
        <authorList>
            <person name="Moore G.G."/>
            <person name="Beltz S.B."/>
            <person name="Mack B.M."/>
        </authorList>
    </citation>
    <scope>NUCLEOTIDE SEQUENCE [LARGE SCALE GENOMIC DNA]</scope>
    <source>
        <strain evidence="2 3">SRRC1468</strain>
    </source>
</reference>
<name>A0A0F8WM69_9EURO</name>
<feature type="region of interest" description="Disordered" evidence="1">
    <location>
        <begin position="1103"/>
        <end position="1132"/>
    </location>
</feature>
<dbReference type="STRING" id="308745.A0A0F8WM69"/>
<accession>A0A0F8WM69</accession>
<feature type="compositionally biased region" description="Polar residues" evidence="1">
    <location>
        <begin position="1118"/>
        <end position="1130"/>
    </location>
</feature>
<dbReference type="EMBL" id="JZBS01004061">
    <property type="protein sequence ID" value="KKK12397.1"/>
    <property type="molecule type" value="Genomic_DNA"/>
</dbReference>
<dbReference type="PANTHER" id="PTHR13211">
    <property type="entry name" value="TELOMERASE CAJAL BODY PROTEIN 1"/>
    <property type="match status" value="1"/>
</dbReference>
<feature type="compositionally biased region" description="Basic and acidic residues" evidence="1">
    <location>
        <begin position="1174"/>
        <end position="1189"/>
    </location>
</feature>
<gene>
    <name evidence="2" type="ORF">ARAM_002326</name>
</gene>
<dbReference type="SUPFAM" id="SSF50978">
    <property type="entry name" value="WD40 repeat-like"/>
    <property type="match status" value="1"/>
</dbReference>
<feature type="region of interest" description="Disordered" evidence="1">
    <location>
        <begin position="475"/>
        <end position="517"/>
    </location>
</feature>